<organism evidence="1 2">
    <name type="scientific">Kibdelosporangium aridum</name>
    <dbReference type="NCBI Taxonomy" id="2030"/>
    <lineage>
        <taxon>Bacteria</taxon>
        <taxon>Bacillati</taxon>
        <taxon>Actinomycetota</taxon>
        <taxon>Actinomycetes</taxon>
        <taxon>Pseudonocardiales</taxon>
        <taxon>Pseudonocardiaceae</taxon>
        <taxon>Kibdelosporangium</taxon>
    </lineage>
</organism>
<keyword evidence="2" id="KW-1185">Reference proteome</keyword>
<proteinExistence type="predicted"/>
<dbReference type="Pfam" id="PF19827">
    <property type="entry name" value="DUF6308"/>
    <property type="match status" value="1"/>
</dbReference>
<dbReference type="Proteomes" id="UP000192674">
    <property type="component" value="Unassembled WGS sequence"/>
</dbReference>
<accession>A0A1W2EZS1</accession>
<evidence type="ECO:0000313" key="1">
    <source>
        <dbReference type="EMBL" id="SMD14706.1"/>
    </source>
</evidence>
<gene>
    <name evidence="1" type="ORF">SAMN05661093_05101</name>
</gene>
<dbReference type="AlphaFoldDB" id="A0A1W2EZS1"/>
<name>A0A1W2EZS1_KIBAR</name>
<protein>
    <submittedName>
        <fullName evidence="1">Uncharacterized protein</fullName>
    </submittedName>
</protein>
<reference evidence="1 2" key="1">
    <citation type="submission" date="2017-04" db="EMBL/GenBank/DDBJ databases">
        <authorList>
            <person name="Afonso C.L."/>
            <person name="Miller P.J."/>
            <person name="Scott M.A."/>
            <person name="Spackman E."/>
            <person name="Goraichik I."/>
            <person name="Dimitrov K.M."/>
            <person name="Suarez D.L."/>
            <person name="Swayne D.E."/>
        </authorList>
    </citation>
    <scope>NUCLEOTIDE SEQUENCE [LARGE SCALE GENOMIC DNA]</scope>
    <source>
        <strain evidence="1 2">DSM 43828</strain>
    </source>
</reference>
<evidence type="ECO:0000313" key="2">
    <source>
        <dbReference type="Proteomes" id="UP000192674"/>
    </source>
</evidence>
<dbReference type="InterPro" id="IPR046275">
    <property type="entry name" value="DUF6308"/>
</dbReference>
<dbReference type="EMBL" id="FWXV01000004">
    <property type="protein sequence ID" value="SMD14706.1"/>
    <property type="molecule type" value="Genomic_DNA"/>
</dbReference>
<sequence length="160" mass="17093">MGLSPSWSRVGGFERVAGCGDALAVANEITSGDVLALTFLDIRTGLPELALAVLETHAERIAKLLEQIPGDVAMHEAEWLHFAPDSPATELWELLRTCAGADHWGDSQQVVGPEASSPAADLDRQVRGVLGRPRGFWLVCGVGSRLTAITLPRSRSCAPR</sequence>